<keyword evidence="4" id="KW-1185">Reference proteome</keyword>
<reference evidence="3 4" key="1">
    <citation type="submission" date="2019-08" db="EMBL/GenBank/DDBJ databases">
        <title>Genome sequence of Psychrobacter frigidicola ACAM304 (type strain).</title>
        <authorList>
            <person name="Bowman J.P."/>
        </authorList>
    </citation>
    <scope>NUCLEOTIDE SEQUENCE [LARGE SCALE GENOMIC DNA]</scope>
    <source>
        <strain evidence="3 4">ACAM 304</strain>
    </source>
</reference>
<evidence type="ECO:0000256" key="1">
    <source>
        <dbReference type="SAM" id="SignalP"/>
    </source>
</evidence>
<feature type="chain" id="PRO_5022856126" evidence="1">
    <location>
        <begin position="28"/>
        <end position="201"/>
    </location>
</feature>
<feature type="domain" description="Lipid/polyisoprenoid-binding YceI-like" evidence="2">
    <location>
        <begin position="34"/>
        <end position="198"/>
    </location>
</feature>
<dbReference type="SMART" id="SM00867">
    <property type="entry name" value="YceI"/>
    <property type="match status" value="1"/>
</dbReference>
<dbReference type="Pfam" id="PF04264">
    <property type="entry name" value="YceI"/>
    <property type="match status" value="1"/>
</dbReference>
<dbReference type="PANTHER" id="PTHR34406:SF1">
    <property type="entry name" value="PROTEIN YCEI"/>
    <property type="match status" value="1"/>
</dbReference>
<evidence type="ECO:0000313" key="4">
    <source>
        <dbReference type="Proteomes" id="UP000321903"/>
    </source>
</evidence>
<evidence type="ECO:0000259" key="2">
    <source>
        <dbReference type="SMART" id="SM00867"/>
    </source>
</evidence>
<dbReference type="PANTHER" id="PTHR34406">
    <property type="entry name" value="PROTEIN YCEI"/>
    <property type="match status" value="1"/>
</dbReference>
<keyword evidence="1" id="KW-0732">Signal</keyword>
<dbReference type="Gene3D" id="2.40.128.110">
    <property type="entry name" value="Lipid/polyisoprenoid-binding, YceI-like"/>
    <property type="match status" value="1"/>
</dbReference>
<comment type="caution">
    <text evidence="3">The sequence shown here is derived from an EMBL/GenBank/DDBJ whole genome shotgun (WGS) entry which is preliminary data.</text>
</comment>
<feature type="signal peptide" evidence="1">
    <location>
        <begin position="1"/>
        <end position="27"/>
    </location>
</feature>
<dbReference type="Proteomes" id="UP000321903">
    <property type="component" value="Unassembled WGS sequence"/>
</dbReference>
<proteinExistence type="predicted"/>
<evidence type="ECO:0000313" key="3">
    <source>
        <dbReference type="EMBL" id="TXD98357.1"/>
    </source>
</evidence>
<accession>A0A5C7A404</accession>
<gene>
    <name evidence="3" type="ORF">ES754_05410</name>
</gene>
<dbReference type="OrthoDB" id="9811006at2"/>
<dbReference type="RefSeq" id="WP_147222744.1">
    <property type="nucleotide sequence ID" value="NZ_CAJGYY010000001.1"/>
</dbReference>
<dbReference type="EMBL" id="VORZ01000001">
    <property type="protein sequence ID" value="TXD98357.1"/>
    <property type="molecule type" value="Genomic_DNA"/>
</dbReference>
<organism evidence="3 4">
    <name type="scientific">Psychrobacter frigidicola</name>
    <dbReference type="NCBI Taxonomy" id="45611"/>
    <lineage>
        <taxon>Bacteria</taxon>
        <taxon>Pseudomonadati</taxon>
        <taxon>Pseudomonadota</taxon>
        <taxon>Gammaproteobacteria</taxon>
        <taxon>Moraxellales</taxon>
        <taxon>Moraxellaceae</taxon>
        <taxon>Psychrobacter</taxon>
    </lineage>
</organism>
<dbReference type="AlphaFoldDB" id="A0A5C7A404"/>
<dbReference type="InterPro" id="IPR036761">
    <property type="entry name" value="TTHA0802/YceI-like_sf"/>
</dbReference>
<dbReference type="InterPro" id="IPR007372">
    <property type="entry name" value="Lipid/polyisoprenoid-bd_YceI"/>
</dbReference>
<protein>
    <submittedName>
        <fullName evidence="3">Polyisoprenoid-binding protein</fullName>
    </submittedName>
</protein>
<dbReference type="SUPFAM" id="SSF101874">
    <property type="entry name" value="YceI-like"/>
    <property type="match status" value="1"/>
</dbReference>
<name>A0A5C7A404_9GAMM</name>
<sequence length="201" mass="21908">MNTPAISLLKITLSTCLLMSLPVIGFAAIHTPQKWKLDVPKTNVDFKVAYLGSGTVKGQFNKVNGAINYDVKNPTDTTINFTVNTNSIDAGGKLRNAFLRRKELLNTAQYPTMVFVSKKVNMINAKEANVTGDFTVLGQTKPLTVKVTLANVENDPVTRKPMLKFRATGLIDRYTYGVTAFPNIVGNMIPLDISGKLIAAS</sequence>